<evidence type="ECO:0000313" key="2">
    <source>
        <dbReference type="Proteomes" id="UP000253318"/>
    </source>
</evidence>
<keyword evidence="2" id="KW-1185">Reference proteome</keyword>
<protein>
    <submittedName>
        <fullName evidence="1">C4-dicarboxylate ABC transporter substrate-binding protein</fullName>
    </submittedName>
</protein>
<dbReference type="Pfam" id="PF16868">
    <property type="entry name" value="NMT1_3"/>
    <property type="match status" value="1"/>
</dbReference>
<reference evidence="1 2" key="1">
    <citation type="submission" date="2018-04" db="EMBL/GenBank/DDBJ databases">
        <title>Novel actinobacteria from marine sediment.</title>
        <authorList>
            <person name="Ng Z.Y."/>
            <person name="Tan G.Y.A."/>
        </authorList>
    </citation>
    <scope>NUCLEOTIDE SEQUENCE [LARGE SCALE GENOMIC DNA]</scope>
    <source>
        <strain evidence="1 2">TPS81</strain>
    </source>
</reference>
<dbReference type="SUPFAM" id="SSF53850">
    <property type="entry name" value="Periplasmic binding protein-like II"/>
    <property type="match status" value="1"/>
</dbReference>
<accession>A0A368T581</accession>
<dbReference type="PROSITE" id="PS51318">
    <property type="entry name" value="TAT"/>
    <property type="match status" value="1"/>
</dbReference>
<comment type="caution">
    <text evidence="1">The sequence shown here is derived from an EMBL/GenBank/DDBJ whole genome shotgun (WGS) entry which is preliminary data.</text>
</comment>
<proteinExistence type="predicted"/>
<name>A0A368T581_9ACTN</name>
<dbReference type="PANTHER" id="PTHR42941:SF1">
    <property type="entry name" value="SLL1037 PROTEIN"/>
    <property type="match status" value="1"/>
</dbReference>
<dbReference type="OrthoDB" id="5582316at2"/>
<sequence length="326" mass="33727">MSAPAPTRRTALAAGLAAVAAAVLAGGCRRGEYHGPRRRLRLAAGEPGGFYADFARLLAAEAAAQEPRLGVEVVGTDGSFDNMARVAAGDADLALALGDAARSAALGHPPYRRPLELRALGRVYENYTQLVVPRGSGIERVRDLAGRRVSLGAPGAGVTLLGERLLEVAGLDGDAAADVAHLGLRDGIAGLEDGDVDALLWSGGVPTPGLLELSRRVGLRLVPLGGLIPELRERYGSGYDPIDVPQDTYGSHPAVPTIGVPSLLLCAPELPEEVAAALVEVLVRRAPYLIPPDTLGTQFLSPSALIGTGAVPLHAGAERAYRDLHG</sequence>
<evidence type="ECO:0000313" key="1">
    <source>
        <dbReference type="EMBL" id="RCV54342.1"/>
    </source>
</evidence>
<organism evidence="1 2">
    <name type="scientific">Marinitenerispora sediminis</name>
    <dbReference type="NCBI Taxonomy" id="1931232"/>
    <lineage>
        <taxon>Bacteria</taxon>
        <taxon>Bacillati</taxon>
        <taxon>Actinomycetota</taxon>
        <taxon>Actinomycetes</taxon>
        <taxon>Streptosporangiales</taxon>
        <taxon>Nocardiopsidaceae</taxon>
        <taxon>Marinitenerispora</taxon>
    </lineage>
</organism>
<dbReference type="AlphaFoldDB" id="A0A368T581"/>
<gene>
    <name evidence="1" type="ORF">DEF24_19380</name>
</gene>
<dbReference type="Gene3D" id="3.40.190.10">
    <property type="entry name" value="Periplasmic binding protein-like II"/>
    <property type="match status" value="2"/>
</dbReference>
<dbReference type="InterPro" id="IPR006311">
    <property type="entry name" value="TAT_signal"/>
</dbReference>
<dbReference type="RefSeq" id="WP_114400924.1">
    <property type="nucleotide sequence ID" value="NZ_QEIM01000369.1"/>
</dbReference>
<dbReference type="EMBL" id="QEIN01000169">
    <property type="protein sequence ID" value="RCV54342.1"/>
    <property type="molecule type" value="Genomic_DNA"/>
</dbReference>
<dbReference type="NCBIfam" id="TIGR02122">
    <property type="entry name" value="TRAP_TAXI"/>
    <property type="match status" value="1"/>
</dbReference>
<dbReference type="InterPro" id="IPR011852">
    <property type="entry name" value="TRAP_TAXI"/>
</dbReference>
<dbReference type="PANTHER" id="PTHR42941">
    <property type="entry name" value="SLL1037 PROTEIN"/>
    <property type="match status" value="1"/>
</dbReference>
<dbReference type="Proteomes" id="UP000253318">
    <property type="component" value="Unassembled WGS sequence"/>
</dbReference>